<evidence type="ECO:0000313" key="2">
    <source>
        <dbReference type="EMBL" id="AWK07073.1"/>
    </source>
</evidence>
<keyword evidence="3" id="KW-1185">Reference proteome</keyword>
<name>A0A2S1YSS5_9FLAO</name>
<sequence length="256" mass="28739">MKKILILSLVFLSLLGITSCNRDDIETFHGQDSVYFEYSVYGISIQGAKTVADSLGYSFALEKATVTEMIYKIPIRVQGKVSDVDRNVKVSVDPKSTAIEGTHFELPQTIKISAGKEVDTLAVKVHRTADMKQNSYLLILNLEENDSFKTDMKSYLNKLTGKTLSFITFKLSLDDKLTQPTGWYASALGVFTAKKFYLMCELMDLKPEMFNQKLGAPGLAIADFGYYQGFMKRYLADQKASGNIIYEEDGKEMIFP</sequence>
<accession>A0A2S1YSS5</accession>
<protein>
    <recommendedName>
        <fullName evidence="4">DUF4843 domain-containing protein</fullName>
    </recommendedName>
</protein>
<dbReference type="RefSeq" id="WP_109194465.1">
    <property type="nucleotide sequence ID" value="NZ_CP029255.1"/>
</dbReference>
<feature type="chain" id="PRO_5015676882" description="DUF4843 domain-containing protein" evidence="1">
    <location>
        <begin position="23"/>
        <end position="256"/>
    </location>
</feature>
<dbReference type="KEGG" id="fcr:HYN56_23705"/>
<reference evidence="2 3" key="1">
    <citation type="submission" date="2018-05" db="EMBL/GenBank/DDBJ databases">
        <title>Genome sequencing of Flavobacterium sp. HYN0056.</title>
        <authorList>
            <person name="Yi H."/>
            <person name="Baek C."/>
        </authorList>
    </citation>
    <scope>NUCLEOTIDE SEQUENCE [LARGE SCALE GENOMIC DNA]</scope>
    <source>
        <strain evidence="2 3">HYN0056</strain>
    </source>
</reference>
<dbReference type="AlphaFoldDB" id="A0A2S1YSS5"/>
<feature type="signal peptide" evidence="1">
    <location>
        <begin position="1"/>
        <end position="22"/>
    </location>
</feature>
<dbReference type="EMBL" id="CP029255">
    <property type="protein sequence ID" value="AWK07073.1"/>
    <property type="molecule type" value="Genomic_DNA"/>
</dbReference>
<dbReference type="Pfam" id="PF16132">
    <property type="entry name" value="DUF4843"/>
    <property type="match status" value="1"/>
</dbReference>
<dbReference type="OrthoDB" id="1096291at2"/>
<dbReference type="Proteomes" id="UP000245250">
    <property type="component" value="Chromosome"/>
</dbReference>
<organism evidence="2 3">
    <name type="scientific">Flavobacterium crocinum</name>
    <dbReference type="NCBI Taxonomy" id="2183896"/>
    <lineage>
        <taxon>Bacteria</taxon>
        <taxon>Pseudomonadati</taxon>
        <taxon>Bacteroidota</taxon>
        <taxon>Flavobacteriia</taxon>
        <taxon>Flavobacteriales</taxon>
        <taxon>Flavobacteriaceae</taxon>
        <taxon>Flavobacterium</taxon>
    </lineage>
</organism>
<evidence type="ECO:0000256" key="1">
    <source>
        <dbReference type="SAM" id="SignalP"/>
    </source>
</evidence>
<dbReference type="InterPro" id="IPR032299">
    <property type="entry name" value="DUF4843"/>
</dbReference>
<gene>
    <name evidence="2" type="ORF">HYN56_23705</name>
</gene>
<evidence type="ECO:0000313" key="3">
    <source>
        <dbReference type="Proteomes" id="UP000245250"/>
    </source>
</evidence>
<keyword evidence="1" id="KW-0732">Signal</keyword>
<evidence type="ECO:0008006" key="4">
    <source>
        <dbReference type="Google" id="ProtNLM"/>
    </source>
</evidence>
<dbReference type="PROSITE" id="PS51257">
    <property type="entry name" value="PROKAR_LIPOPROTEIN"/>
    <property type="match status" value="1"/>
</dbReference>
<proteinExistence type="predicted"/>